<comment type="caution">
    <text evidence="8">The sequence shown here is derived from an EMBL/GenBank/DDBJ whole genome shotgun (WGS) entry which is preliminary data.</text>
</comment>
<keyword evidence="4" id="KW-0804">Transcription</keyword>
<comment type="similarity">
    <text evidence="1">Belongs to the AfsR/DnrI/RedD regulatory family.</text>
</comment>
<evidence type="ECO:0000259" key="7">
    <source>
        <dbReference type="PROSITE" id="PS51755"/>
    </source>
</evidence>
<dbReference type="PANTHER" id="PTHR35807">
    <property type="entry name" value="TRANSCRIPTIONAL REGULATOR REDD-RELATED"/>
    <property type="match status" value="1"/>
</dbReference>
<evidence type="ECO:0000256" key="2">
    <source>
        <dbReference type="ARBA" id="ARBA00023015"/>
    </source>
</evidence>
<dbReference type="CDD" id="cd15831">
    <property type="entry name" value="BTAD"/>
    <property type="match status" value="1"/>
</dbReference>
<evidence type="ECO:0000256" key="6">
    <source>
        <dbReference type="SAM" id="MobiDB-lite"/>
    </source>
</evidence>
<evidence type="ECO:0000313" key="8">
    <source>
        <dbReference type="EMBL" id="GAA0259847.1"/>
    </source>
</evidence>
<dbReference type="RefSeq" id="WP_343939324.1">
    <property type="nucleotide sequence ID" value="NZ_BAAABU010000029.1"/>
</dbReference>
<keyword evidence="9" id="KW-1185">Reference proteome</keyword>
<dbReference type="InterPro" id="IPR005158">
    <property type="entry name" value="BTAD"/>
</dbReference>
<dbReference type="Pfam" id="PF03704">
    <property type="entry name" value="BTAD"/>
    <property type="match status" value="1"/>
</dbReference>
<gene>
    <name evidence="8" type="ORF">GCM10010492_71000</name>
</gene>
<evidence type="ECO:0000256" key="1">
    <source>
        <dbReference type="ARBA" id="ARBA00005820"/>
    </source>
</evidence>
<evidence type="ECO:0000256" key="5">
    <source>
        <dbReference type="PROSITE-ProRule" id="PRU01091"/>
    </source>
</evidence>
<protein>
    <recommendedName>
        <fullName evidence="7">OmpR/PhoB-type domain-containing protein</fullName>
    </recommendedName>
</protein>
<dbReference type="Gene3D" id="1.10.10.10">
    <property type="entry name" value="Winged helix-like DNA-binding domain superfamily/Winged helix DNA-binding domain"/>
    <property type="match status" value="1"/>
</dbReference>
<keyword evidence="2" id="KW-0805">Transcription regulation</keyword>
<organism evidence="8 9">
    <name type="scientific">Saccharothrix mutabilis subsp. mutabilis</name>
    <dbReference type="NCBI Taxonomy" id="66855"/>
    <lineage>
        <taxon>Bacteria</taxon>
        <taxon>Bacillati</taxon>
        <taxon>Actinomycetota</taxon>
        <taxon>Actinomycetes</taxon>
        <taxon>Pseudonocardiales</taxon>
        <taxon>Pseudonocardiaceae</taxon>
        <taxon>Saccharothrix</taxon>
    </lineage>
</organism>
<dbReference type="InterPro" id="IPR036388">
    <property type="entry name" value="WH-like_DNA-bd_sf"/>
</dbReference>
<dbReference type="SMART" id="SM00862">
    <property type="entry name" value="Trans_reg_C"/>
    <property type="match status" value="1"/>
</dbReference>
<feature type="region of interest" description="Disordered" evidence="6">
    <location>
        <begin position="261"/>
        <end position="286"/>
    </location>
</feature>
<feature type="DNA-binding region" description="OmpR/PhoB-type" evidence="5">
    <location>
        <begin position="1"/>
        <end position="89"/>
    </location>
</feature>
<proteinExistence type="inferred from homology"/>
<evidence type="ECO:0000256" key="3">
    <source>
        <dbReference type="ARBA" id="ARBA00023125"/>
    </source>
</evidence>
<reference evidence="9" key="1">
    <citation type="journal article" date="2019" name="Int. J. Syst. Evol. Microbiol.">
        <title>The Global Catalogue of Microorganisms (GCM) 10K type strain sequencing project: providing services to taxonomists for standard genome sequencing and annotation.</title>
        <authorList>
            <consortium name="The Broad Institute Genomics Platform"/>
            <consortium name="The Broad Institute Genome Sequencing Center for Infectious Disease"/>
            <person name="Wu L."/>
            <person name="Ma J."/>
        </authorList>
    </citation>
    <scope>NUCLEOTIDE SEQUENCE [LARGE SCALE GENOMIC DNA]</scope>
    <source>
        <strain evidence="9">JCM 3380</strain>
    </source>
</reference>
<dbReference type="Proteomes" id="UP001500416">
    <property type="component" value="Unassembled WGS sequence"/>
</dbReference>
<dbReference type="InterPro" id="IPR051677">
    <property type="entry name" value="AfsR-DnrI-RedD_regulator"/>
</dbReference>
<dbReference type="SMART" id="SM01043">
    <property type="entry name" value="BTAD"/>
    <property type="match status" value="1"/>
</dbReference>
<dbReference type="PROSITE" id="PS51755">
    <property type="entry name" value="OMPR_PHOB"/>
    <property type="match status" value="1"/>
</dbReference>
<dbReference type="InterPro" id="IPR011990">
    <property type="entry name" value="TPR-like_helical_dom_sf"/>
</dbReference>
<dbReference type="SUPFAM" id="SSF48452">
    <property type="entry name" value="TPR-like"/>
    <property type="match status" value="1"/>
</dbReference>
<dbReference type="SUPFAM" id="SSF46894">
    <property type="entry name" value="C-terminal effector domain of the bipartite response regulators"/>
    <property type="match status" value="1"/>
</dbReference>
<dbReference type="PANTHER" id="PTHR35807:SF1">
    <property type="entry name" value="TRANSCRIPTIONAL REGULATOR REDD"/>
    <property type="match status" value="1"/>
</dbReference>
<evidence type="ECO:0000313" key="9">
    <source>
        <dbReference type="Proteomes" id="UP001500416"/>
    </source>
</evidence>
<sequence>MWLFRLLGPVRLERDGEDVPIGAPQFKVVLATLAAHAGAVVPPDRLAEELWDVPPASATAQLHGIVWRLRRVLGRDRIATARPGYVLRAAEAELEPEVFRRDVARGRELLARGDVEAGADRLREALARWRGPALVEVRGAAHLAARLDEERMAAWEDRVDADLALGRDVVGELTALVAQHPVRERFRGQLMTALAMSGRVVEALDAYAAFRGMLVRELGVEPSEWLRDLHTGILRGAAAGRSHPAAALCCQGQGRSDVTLSRCSGSRSPWNPGPTMKMSWLNPAAS</sequence>
<dbReference type="EMBL" id="BAAABU010000029">
    <property type="protein sequence ID" value="GAA0259847.1"/>
    <property type="molecule type" value="Genomic_DNA"/>
</dbReference>
<dbReference type="Pfam" id="PF00486">
    <property type="entry name" value="Trans_reg_C"/>
    <property type="match status" value="1"/>
</dbReference>
<dbReference type="InterPro" id="IPR001867">
    <property type="entry name" value="OmpR/PhoB-type_DNA-bd"/>
</dbReference>
<dbReference type="InterPro" id="IPR016032">
    <property type="entry name" value="Sig_transdc_resp-reg_C-effctor"/>
</dbReference>
<keyword evidence="3 5" id="KW-0238">DNA-binding</keyword>
<name>A0ABP3ED08_9PSEU</name>
<accession>A0ABP3ED08</accession>
<feature type="domain" description="OmpR/PhoB-type" evidence="7">
    <location>
        <begin position="1"/>
        <end position="89"/>
    </location>
</feature>
<dbReference type="Gene3D" id="1.25.40.10">
    <property type="entry name" value="Tetratricopeptide repeat domain"/>
    <property type="match status" value="1"/>
</dbReference>
<evidence type="ECO:0000256" key="4">
    <source>
        <dbReference type="ARBA" id="ARBA00023163"/>
    </source>
</evidence>